<keyword evidence="2" id="KW-1185">Reference proteome</keyword>
<gene>
    <name evidence="1" type="ORF">I551_2381</name>
</gene>
<proteinExistence type="predicted"/>
<reference evidence="1 2" key="1">
    <citation type="submission" date="2014-01" db="EMBL/GenBank/DDBJ databases">
        <authorList>
            <person name="Dobos K."/>
            <person name="Lenaerts A."/>
            <person name="Ordway D."/>
            <person name="DeGroote M.A."/>
            <person name="Parker T."/>
            <person name="Sizemore C."/>
            <person name="Tallon L.J."/>
            <person name="Sadzewicz L.K."/>
            <person name="Sengamalay N."/>
            <person name="Fraser C.M."/>
            <person name="Hine E."/>
            <person name="Shefchek K.A."/>
            <person name="Das S.P."/>
            <person name="Tettelin H."/>
        </authorList>
    </citation>
    <scope>NUCLEOTIDE SEQUENCE [LARGE SCALE GENOMIC DNA]</scope>
    <source>
        <strain evidence="1 2">Harvey</strain>
    </source>
</reference>
<protein>
    <submittedName>
        <fullName evidence="1">Uncharacterized protein</fullName>
    </submittedName>
</protein>
<dbReference type="Proteomes" id="UP000020681">
    <property type="component" value="Unassembled WGS sequence"/>
</dbReference>
<dbReference type="EMBL" id="JAOL01000094">
    <property type="protein sequence ID" value="EUA91128.1"/>
    <property type="molecule type" value="Genomic_DNA"/>
</dbReference>
<sequence>MGNRGCSQSDHRTMLDGNPDVRICAGNDSTTCVSRGRWGSRWGWPVA</sequence>
<organism evidence="1 2">
    <name type="scientific">Mycobacterium ulcerans str. Harvey</name>
    <dbReference type="NCBI Taxonomy" id="1299332"/>
    <lineage>
        <taxon>Bacteria</taxon>
        <taxon>Bacillati</taxon>
        <taxon>Actinomycetota</taxon>
        <taxon>Actinomycetes</taxon>
        <taxon>Mycobacteriales</taxon>
        <taxon>Mycobacteriaceae</taxon>
        <taxon>Mycobacterium</taxon>
        <taxon>Mycobacterium ulcerans group</taxon>
    </lineage>
</organism>
<accession>A0ABP3AIT9</accession>
<evidence type="ECO:0000313" key="1">
    <source>
        <dbReference type="EMBL" id="EUA91128.1"/>
    </source>
</evidence>
<name>A0ABP3AIT9_MYCUL</name>
<evidence type="ECO:0000313" key="2">
    <source>
        <dbReference type="Proteomes" id="UP000020681"/>
    </source>
</evidence>
<comment type="caution">
    <text evidence="1">The sequence shown here is derived from an EMBL/GenBank/DDBJ whole genome shotgun (WGS) entry which is preliminary data.</text>
</comment>